<keyword evidence="2" id="KW-1185">Reference proteome</keyword>
<evidence type="ECO:0000313" key="1">
    <source>
        <dbReference type="EMBL" id="ADW69631.1"/>
    </source>
</evidence>
<dbReference type="Proteomes" id="UP000000343">
    <property type="component" value="Chromosome"/>
</dbReference>
<dbReference type="STRING" id="1198114.AciX9_2606"/>
<dbReference type="EMBL" id="CP002480">
    <property type="protein sequence ID" value="ADW69631.1"/>
    <property type="molecule type" value="Genomic_DNA"/>
</dbReference>
<accession>E8WWG7</accession>
<proteinExistence type="predicted"/>
<dbReference type="OrthoDB" id="9971357at2"/>
<evidence type="ECO:0000313" key="2">
    <source>
        <dbReference type="Proteomes" id="UP000000343"/>
    </source>
</evidence>
<dbReference type="HOGENOM" id="CLU_3080395_0_0_0"/>
<sequence length="52" mass="6228">MENWIDVKTFDIEKFARSLEKDCQEGVKWERRKLEWILEEKKAQAEGKSEAA</sequence>
<dbReference type="PaxDb" id="1198114-AciX9_2606"/>
<dbReference type="AlphaFoldDB" id="E8WWG7"/>
<dbReference type="KEGG" id="acm:AciX9_2606"/>
<gene>
    <name evidence="1" type="ordered locus">AciX9_2606</name>
</gene>
<organism evidence="2">
    <name type="scientific">Granulicella tundricola (strain ATCC BAA-1859 / DSM 23138 / MP5ACTX9)</name>
    <dbReference type="NCBI Taxonomy" id="1198114"/>
    <lineage>
        <taxon>Bacteria</taxon>
        <taxon>Pseudomonadati</taxon>
        <taxon>Acidobacteriota</taxon>
        <taxon>Terriglobia</taxon>
        <taxon>Terriglobales</taxon>
        <taxon>Acidobacteriaceae</taxon>
        <taxon>Granulicella</taxon>
    </lineage>
</organism>
<protein>
    <submittedName>
        <fullName evidence="1">Uncharacterized protein</fullName>
    </submittedName>
</protein>
<reference evidence="2" key="1">
    <citation type="submission" date="2011-01" db="EMBL/GenBank/DDBJ databases">
        <title>Complete sequence of chromosome of Acidobacterium sp. MP5ACTX9.</title>
        <authorList>
            <consortium name="US DOE Joint Genome Institute"/>
            <person name="Lucas S."/>
            <person name="Copeland A."/>
            <person name="Lapidus A."/>
            <person name="Cheng J.-F."/>
            <person name="Goodwin L."/>
            <person name="Pitluck S."/>
            <person name="Teshima H."/>
            <person name="Detter J.C."/>
            <person name="Han C."/>
            <person name="Tapia R."/>
            <person name="Land M."/>
            <person name="Hauser L."/>
            <person name="Kyrpides N."/>
            <person name="Ivanova N."/>
            <person name="Ovchinnikova G."/>
            <person name="Pagani I."/>
            <person name="Rawat S.R."/>
            <person name="Mannisto M."/>
            <person name="Haggblom M.M."/>
            <person name="Woyke T."/>
        </authorList>
    </citation>
    <scope>NUCLEOTIDE SEQUENCE [LARGE SCALE GENOMIC DNA]</scope>
    <source>
        <strain evidence="2">MP5ACTX9</strain>
    </source>
</reference>
<name>E8WWG7_GRATM</name>
<dbReference type="RefSeq" id="WP_013580946.1">
    <property type="nucleotide sequence ID" value="NC_015064.1"/>
</dbReference>